<protein>
    <recommendedName>
        <fullName evidence="2">DUF5672 domain-containing protein</fullName>
    </recommendedName>
</protein>
<sequence length="258" mass="30825">MSIKIITSVYNDEYKLNRWIVNVKNANIDYVVYKKNDNLQIGEMNKISNNLIEIPNIGRCDYSFLHHIIENYDNLASTNVFVKCNWFENNIPFWYLLYKCTQYDYMQVGTHEEIVNWDDFSTGDGLCENKSKWLTEIFPDNYTNLGAKPGWGHGPAFSVSRDLIRRHDKSVYEKMLNKFHECSNSFSTDYEKYNYKSYQELLVEVGIHYHNELLRFYRIFFTHNLPTDNNYNIFTYEESAEVNKKRSVTKKKKTMEFL</sequence>
<accession>A0A6C0ETV0</accession>
<organism evidence="1">
    <name type="scientific">viral metagenome</name>
    <dbReference type="NCBI Taxonomy" id="1070528"/>
    <lineage>
        <taxon>unclassified sequences</taxon>
        <taxon>metagenomes</taxon>
        <taxon>organismal metagenomes</taxon>
    </lineage>
</organism>
<name>A0A6C0ETV0_9ZZZZ</name>
<dbReference type="AlphaFoldDB" id="A0A6C0ETV0"/>
<evidence type="ECO:0008006" key="2">
    <source>
        <dbReference type="Google" id="ProtNLM"/>
    </source>
</evidence>
<dbReference type="EMBL" id="MN738925">
    <property type="protein sequence ID" value="QHT31759.1"/>
    <property type="molecule type" value="Genomic_DNA"/>
</dbReference>
<evidence type="ECO:0000313" key="1">
    <source>
        <dbReference type="EMBL" id="QHT31759.1"/>
    </source>
</evidence>
<dbReference type="PANTHER" id="PTHR37490:SF1">
    <property type="entry name" value="GLYCOSYLTRANSFERASE 2-LIKE DOMAIN-CONTAINING PROTEIN"/>
    <property type="match status" value="1"/>
</dbReference>
<proteinExistence type="predicted"/>
<reference evidence="1" key="1">
    <citation type="journal article" date="2020" name="Nature">
        <title>Giant virus diversity and host interactions through global metagenomics.</title>
        <authorList>
            <person name="Schulz F."/>
            <person name="Roux S."/>
            <person name="Paez-Espino D."/>
            <person name="Jungbluth S."/>
            <person name="Walsh D.A."/>
            <person name="Denef V.J."/>
            <person name="McMahon K.D."/>
            <person name="Konstantinidis K.T."/>
            <person name="Eloe-Fadrosh E.A."/>
            <person name="Kyrpides N.C."/>
            <person name="Woyke T."/>
        </authorList>
    </citation>
    <scope>NUCLEOTIDE SEQUENCE</scope>
    <source>
        <strain evidence="1">GVMAG-M-3300009155-48</strain>
    </source>
</reference>
<dbReference type="PANTHER" id="PTHR37490">
    <property type="entry name" value="EXPRESSED PROTEIN"/>
    <property type="match status" value="1"/>
</dbReference>